<reference evidence="2" key="1">
    <citation type="journal article" date="2013" name="Nature">
        <title>Draft genome of the wheat A-genome progenitor Triticum urartu.</title>
        <authorList>
            <person name="Ling H.Q."/>
            <person name="Zhao S."/>
            <person name="Liu D."/>
            <person name="Wang J."/>
            <person name="Sun H."/>
            <person name="Zhang C."/>
            <person name="Fan H."/>
            <person name="Li D."/>
            <person name="Dong L."/>
            <person name="Tao Y."/>
            <person name="Gao C."/>
            <person name="Wu H."/>
            <person name="Li Y."/>
            <person name="Cui Y."/>
            <person name="Guo X."/>
            <person name="Zheng S."/>
            <person name="Wang B."/>
            <person name="Yu K."/>
            <person name="Liang Q."/>
            <person name="Yang W."/>
            <person name="Lou X."/>
            <person name="Chen J."/>
            <person name="Feng M."/>
            <person name="Jian J."/>
            <person name="Zhang X."/>
            <person name="Luo G."/>
            <person name="Jiang Y."/>
            <person name="Liu J."/>
            <person name="Wang Z."/>
            <person name="Sha Y."/>
            <person name="Zhang B."/>
            <person name="Wu H."/>
            <person name="Tang D."/>
            <person name="Shen Q."/>
            <person name="Xue P."/>
            <person name="Zou S."/>
            <person name="Wang X."/>
            <person name="Liu X."/>
            <person name="Wang F."/>
            <person name="Yang Y."/>
            <person name="An X."/>
            <person name="Dong Z."/>
            <person name="Zhang K."/>
            <person name="Zhang X."/>
            <person name="Luo M.C."/>
            <person name="Dvorak J."/>
            <person name="Tong Y."/>
            <person name="Wang J."/>
            <person name="Yang H."/>
            <person name="Li Z."/>
            <person name="Wang D."/>
            <person name="Zhang A."/>
            <person name="Wang J."/>
        </authorList>
    </citation>
    <scope>NUCLEOTIDE SEQUENCE</scope>
</reference>
<dbReference type="AlphaFoldDB" id="M7YR83"/>
<gene>
    <name evidence="2" type="ORF">TRIUR3_15933</name>
</gene>
<feature type="region of interest" description="Disordered" evidence="1">
    <location>
        <begin position="38"/>
        <end position="93"/>
    </location>
</feature>
<dbReference type="EMBL" id="KD198304">
    <property type="protein sequence ID" value="EMS53133.1"/>
    <property type="molecule type" value="Genomic_DNA"/>
</dbReference>
<sequence length="93" mass="9245">MAGSSAVYTSCRLHARAAFLHHLAHKAHCGGQPRLLPAAAWRRGGPEGEPSGGADDDGGGGVRGGVAAGHADGGPTGAPGRRRKESERGTLAA</sequence>
<protein>
    <submittedName>
        <fullName evidence="2">Uncharacterized protein</fullName>
    </submittedName>
</protein>
<organism evidence="2">
    <name type="scientific">Triticum urartu</name>
    <name type="common">Red wild einkorn</name>
    <name type="synonym">Crithodium urartu</name>
    <dbReference type="NCBI Taxonomy" id="4572"/>
    <lineage>
        <taxon>Eukaryota</taxon>
        <taxon>Viridiplantae</taxon>
        <taxon>Streptophyta</taxon>
        <taxon>Embryophyta</taxon>
        <taxon>Tracheophyta</taxon>
        <taxon>Spermatophyta</taxon>
        <taxon>Magnoliopsida</taxon>
        <taxon>Liliopsida</taxon>
        <taxon>Poales</taxon>
        <taxon>Poaceae</taxon>
        <taxon>BOP clade</taxon>
        <taxon>Pooideae</taxon>
        <taxon>Triticodae</taxon>
        <taxon>Triticeae</taxon>
        <taxon>Triticinae</taxon>
        <taxon>Triticum</taxon>
    </lineage>
</organism>
<name>M7YR83_TRIUA</name>
<evidence type="ECO:0000313" key="2">
    <source>
        <dbReference type="EMBL" id="EMS53133.1"/>
    </source>
</evidence>
<feature type="compositionally biased region" description="Gly residues" evidence="1">
    <location>
        <begin position="59"/>
        <end position="77"/>
    </location>
</feature>
<accession>M7YR83</accession>
<proteinExistence type="predicted"/>
<feature type="compositionally biased region" description="Basic and acidic residues" evidence="1">
    <location>
        <begin position="84"/>
        <end position="93"/>
    </location>
</feature>
<evidence type="ECO:0000256" key="1">
    <source>
        <dbReference type="SAM" id="MobiDB-lite"/>
    </source>
</evidence>